<dbReference type="AlphaFoldDB" id="A0A640KD50"/>
<dbReference type="OrthoDB" id="249699at2759"/>
<feature type="region of interest" description="Disordered" evidence="1">
    <location>
        <begin position="60"/>
        <end position="89"/>
    </location>
</feature>
<comment type="caution">
    <text evidence="2">The sequence shown here is derived from an EMBL/GenBank/DDBJ whole genome shotgun (WGS) entry which is preliminary data.</text>
</comment>
<organism evidence="2 3">
    <name type="scientific">Leishmania tarentolae</name>
    <name type="common">Sauroleishmania tarentolae</name>
    <dbReference type="NCBI Taxonomy" id="5689"/>
    <lineage>
        <taxon>Eukaryota</taxon>
        <taxon>Discoba</taxon>
        <taxon>Euglenozoa</taxon>
        <taxon>Kinetoplastea</taxon>
        <taxon>Metakinetoplastina</taxon>
        <taxon>Trypanosomatida</taxon>
        <taxon>Trypanosomatidae</taxon>
        <taxon>Leishmaniinae</taxon>
        <taxon>Leishmania</taxon>
        <taxon>lizard Leishmania</taxon>
    </lineage>
</organism>
<evidence type="ECO:0000256" key="1">
    <source>
        <dbReference type="SAM" id="MobiDB-lite"/>
    </source>
</evidence>
<sequence>MSGHFCFRKSLPMPVSSARVLVDYTPSCSSATMAADPGPTTPQSAVSASAAALVTVPSTKAKVPTHQQGDGTTSSATAKRSVVRRTRGERTTLQAWRADAAWSSGLSGYFATRCERKPRSIAATSRTAGTVDESMGKSALLSVVRNRAAVMGNHTENSIVQPAFSATSHRERYWTNATAQGSVSRRHELSLSPTATCSASKEHCGRNLAQMELAAFSARNIHTTRAVSEPATPPPFELLSARRPVPELPTKLKWAITSYYLSCLRRLSVAHQERVVHAIALKKDCKTVITCLKQPAAPSPSSIMGRLAKGRHQTGTAHLVPKNAPRSTLNEKRHRRLIREYNASFWKQQGTNAEESQAINRFCQRFAVEACAAFLDSAIDMCIARRTRFYQQQPLLATKHGVVLPEEQLIPLYIAAVDDLLYNMTGWTQREAQKFSRVVVTIVRRGIPSVVSSPAAEKAVAAKKCPHMPLTGTPALPPSSLGTDNSLISSYPTTAETAAASVQDMNHQRVDPLLSVSL</sequence>
<feature type="compositionally biased region" description="Polar residues" evidence="1">
    <location>
        <begin position="65"/>
        <end position="78"/>
    </location>
</feature>
<dbReference type="VEuPathDB" id="TriTrypDB:LtaPh_1706800"/>
<proteinExistence type="predicted"/>
<protein>
    <submittedName>
        <fullName evidence="2">Uncharacterized protein</fullName>
    </submittedName>
</protein>
<dbReference type="Proteomes" id="UP000419144">
    <property type="component" value="Unassembled WGS sequence"/>
</dbReference>
<name>A0A640KD50_LEITA</name>
<accession>A0A640KD50</accession>
<evidence type="ECO:0000313" key="2">
    <source>
        <dbReference type="EMBL" id="GET87620.1"/>
    </source>
</evidence>
<keyword evidence="3" id="KW-1185">Reference proteome</keyword>
<evidence type="ECO:0000313" key="3">
    <source>
        <dbReference type="Proteomes" id="UP000419144"/>
    </source>
</evidence>
<dbReference type="EMBL" id="BLBS01000022">
    <property type="protein sequence ID" value="GET87620.1"/>
    <property type="molecule type" value="Genomic_DNA"/>
</dbReference>
<gene>
    <name evidence="2" type="ORF">LtaPh_1706800</name>
</gene>
<reference evidence="2" key="1">
    <citation type="submission" date="2019-11" db="EMBL/GenBank/DDBJ databases">
        <title>Leishmania tarentolae CDS.</title>
        <authorList>
            <person name="Goto Y."/>
            <person name="Yamagishi J."/>
        </authorList>
    </citation>
    <scope>NUCLEOTIDE SEQUENCE [LARGE SCALE GENOMIC DNA]</scope>
    <source>
        <strain evidence="2">Parrot Tar II</strain>
    </source>
</reference>